<evidence type="ECO:0000256" key="10">
    <source>
        <dbReference type="RuleBase" id="RU366037"/>
    </source>
</evidence>
<sequence>MTQFLEIINLLSNPTAILPNSEQQRLIHEFERLKESESGWKECVQHLIADQSLNDQTKFFCMQVIENYLKKRYKTSSVTQTDQDILKSFMSYWLQSQPNRKANEKNFLNKKAAQLFALVSLIDFPNRWQTFFNDLMATCQWSVGNADFYLKCLMAIHSEIVDREIPHTPEELNLITFYKDSIRKHCVNELVESWYSLLKEHSGKNPEITCQVLEVIGAYISWIEINLIVNSRFLEFFSYALSNSDLRETACSCLEEIIDKGMDIGAKLKLIDYLWSNVIHQNAVLLEQQINLQNEDQDNCDYLLKFGKLLNTIGSNLFLGWQKVSKKEPELAAELCRSIENKIPFALRLLNHSDDDISECVSEYCMHIISILKINKIQTREQQNHIESMLSIVINKTKYDSSFNFDNEGEDEAMFLEFRKNIKLVFDSISQLDNDFVLTTVKNLVIECASNWRMKTFIEIENALYLLYCLSEAIPCSQGNHFHPRSNKSDLLCDMLQATVTSNLVENPHRIVKLQYFENLTRYYRFFQLYPQLIETAVDHFIGTNGLHNTDPKLRSRVSYLFSRFTKDLRNYLGNLVEKILNSVQDLIVIWSPLQCPPNTPIAILEQEQKLRSSDDQLFLYETVSLLIVTSQLEPKLKAQLMKNLLTPIISSFMLLINKYVETSDEKLKLIYANSLNMAMSIATRVSKGFSNVFKVKDCECTDIFLEILRIFIQAININTHKNLIHSGVRQYLHRMIICIDSEVLEYVPLSIEHFLKQSNEPKDLQDLMPLINQVLTKYKQQIVGFMQGIFMQLTNMILNFVNSLPVEIASQILKISTAQIQQYILRKPLNIELILPHSRTYFVQDENSDITPDTQLVLDIQFMYKCYFQLLLNIVNNDLMDIISAQSTNDIYKVYFTLLQGAQLGQPDTSKVCFQCIRKFITVFVNKPEMGNFVNYTIENVVPCCLEMLFKQSMDLNDAQQILVLNEMAQCIILLYTKFGDEFIKYLEVSYLPSFNLNPQIVQALFEILKTNNPKGIKAIKEMVQPKPKKPILVGSQE</sequence>
<evidence type="ECO:0000256" key="7">
    <source>
        <dbReference type="ARBA" id="ARBA00023242"/>
    </source>
</evidence>
<dbReference type="GO" id="GO:0031267">
    <property type="term" value="F:small GTPase binding"/>
    <property type="evidence" value="ECO:0007669"/>
    <property type="project" value="InterPro"/>
</dbReference>
<dbReference type="AlphaFoldDB" id="A0A814EHK0"/>
<evidence type="ECO:0000256" key="8">
    <source>
        <dbReference type="ARBA" id="ARBA00029784"/>
    </source>
</evidence>
<feature type="domain" description="Exportin-T C-terminal" evidence="12">
    <location>
        <begin position="338"/>
        <end position="804"/>
    </location>
</feature>
<reference evidence="13" key="1">
    <citation type="submission" date="2021-02" db="EMBL/GenBank/DDBJ databases">
        <authorList>
            <person name="Nowell W R."/>
        </authorList>
    </citation>
    <scope>NUCLEOTIDE SEQUENCE</scope>
    <source>
        <strain evidence="13">Ploen Becks lab</strain>
    </source>
</reference>
<accession>A0A814EHK0</accession>
<dbReference type="GO" id="GO:0005737">
    <property type="term" value="C:cytoplasm"/>
    <property type="evidence" value="ECO:0007669"/>
    <property type="project" value="UniProtKB-SubCell"/>
</dbReference>
<dbReference type="SUPFAM" id="SSF48371">
    <property type="entry name" value="ARM repeat"/>
    <property type="match status" value="1"/>
</dbReference>
<keyword evidence="3 10" id="KW-0813">Transport</keyword>
<feature type="domain" description="Exportin-1/Importin-beta-like" evidence="11">
    <location>
        <begin position="106"/>
        <end position="254"/>
    </location>
</feature>
<dbReference type="GO" id="GO:0000049">
    <property type="term" value="F:tRNA binding"/>
    <property type="evidence" value="ECO:0007669"/>
    <property type="project" value="UniProtKB-UniRule"/>
</dbReference>
<evidence type="ECO:0000259" key="11">
    <source>
        <dbReference type="Pfam" id="PF08389"/>
    </source>
</evidence>
<evidence type="ECO:0000259" key="12">
    <source>
        <dbReference type="Pfam" id="PF19282"/>
    </source>
</evidence>
<evidence type="ECO:0000256" key="6">
    <source>
        <dbReference type="ARBA" id="ARBA00022884"/>
    </source>
</evidence>
<dbReference type="GO" id="GO:0016363">
    <property type="term" value="C:nuclear matrix"/>
    <property type="evidence" value="ECO:0007669"/>
    <property type="project" value="TreeGrafter"/>
</dbReference>
<dbReference type="PANTHER" id="PTHR15952:SF11">
    <property type="entry name" value="EXPORTIN-T"/>
    <property type="match status" value="1"/>
</dbReference>
<comment type="function">
    <text evidence="10">tRNA nucleus export receptor which facilitates tRNA translocation across the nuclear pore complex.</text>
</comment>
<evidence type="ECO:0000256" key="1">
    <source>
        <dbReference type="ARBA" id="ARBA00004496"/>
    </source>
</evidence>
<dbReference type="EMBL" id="CAJNOC010003074">
    <property type="protein sequence ID" value="CAF0966436.1"/>
    <property type="molecule type" value="Genomic_DNA"/>
</dbReference>
<dbReference type="PANTHER" id="PTHR15952">
    <property type="entry name" value="EXPORTIN-T/LOS1"/>
    <property type="match status" value="1"/>
</dbReference>
<comment type="similarity">
    <text evidence="10">Belongs to the exportin family.</text>
</comment>
<protein>
    <recommendedName>
        <fullName evidence="2 10">Exportin-T</fullName>
    </recommendedName>
    <alternativeName>
        <fullName evidence="8 10">Exportin(tRNA)</fullName>
    </alternativeName>
    <alternativeName>
        <fullName evidence="9 10">tRNA exportin</fullName>
    </alternativeName>
</protein>
<feature type="domain" description="Exportin-T C-terminal" evidence="12">
    <location>
        <begin position="864"/>
        <end position="1020"/>
    </location>
</feature>
<proteinExistence type="inferred from homology"/>
<dbReference type="Proteomes" id="UP000663879">
    <property type="component" value="Unassembled WGS sequence"/>
</dbReference>
<dbReference type="InterPro" id="IPR045546">
    <property type="entry name" value="Exportin-T_C"/>
</dbReference>
<evidence type="ECO:0000313" key="14">
    <source>
        <dbReference type="Proteomes" id="UP000663879"/>
    </source>
</evidence>
<keyword evidence="7 10" id="KW-0539">Nucleus</keyword>
<evidence type="ECO:0000256" key="5">
    <source>
        <dbReference type="ARBA" id="ARBA00022555"/>
    </source>
</evidence>
<evidence type="ECO:0000256" key="2">
    <source>
        <dbReference type="ARBA" id="ARBA00018928"/>
    </source>
</evidence>
<evidence type="ECO:0000256" key="4">
    <source>
        <dbReference type="ARBA" id="ARBA00022490"/>
    </source>
</evidence>
<comment type="caution">
    <text evidence="13">The sequence shown here is derived from an EMBL/GenBank/DDBJ whole genome shotgun (WGS) entry which is preliminary data.</text>
</comment>
<name>A0A814EHK0_9BILA</name>
<dbReference type="InterPro" id="IPR040017">
    <property type="entry name" value="XPOT"/>
</dbReference>
<evidence type="ECO:0000313" key="13">
    <source>
        <dbReference type="EMBL" id="CAF0966436.1"/>
    </source>
</evidence>
<organism evidence="13 14">
    <name type="scientific">Brachionus calyciflorus</name>
    <dbReference type="NCBI Taxonomy" id="104777"/>
    <lineage>
        <taxon>Eukaryota</taxon>
        <taxon>Metazoa</taxon>
        <taxon>Spiralia</taxon>
        <taxon>Gnathifera</taxon>
        <taxon>Rotifera</taxon>
        <taxon>Eurotatoria</taxon>
        <taxon>Monogononta</taxon>
        <taxon>Pseudotrocha</taxon>
        <taxon>Ploima</taxon>
        <taxon>Brachionidae</taxon>
        <taxon>Brachionus</taxon>
    </lineage>
</organism>
<dbReference type="Pfam" id="PF08389">
    <property type="entry name" value="Xpo1"/>
    <property type="match status" value="1"/>
</dbReference>
<keyword evidence="14" id="KW-1185">Reference proteome</keyword>
<comment type="subcellular location">
    <subcellularLocation>
        <location evidence="1 10">Cytoplasm</location>
    </subcellularLocation>
    <subcellularLocation>
        <location evidence="10">Nucleus</location>
    </subcellularLocation>
    <text evidence="10">Shuttles between the nucleus and the cytoplasm.</text>
</comment>
<evidence type="ECO:0000256" key="3">
    <source>
        <dbReference type="ARBA" id="ARBA00022448"/>
    </source>
</evidence>
<dbReference type="GO" id="GO:0005643">
    <property type="term" value="C:nuclear pore"/>
    <property type="evidence" value="ECO:0007669"/>
    <property type="project" value="TreeGrafter"/>
</dbReference>
<dbReference type="InterPro" id="IPR013598">
    <property type="entry name" value="Exportin-1/Importin-b-like"/>
</dbReference>
<keyword evidence="5 10" id="KW-0820">tRNA-binding</keyword>
<dbReference type="InterPro" id="IPR016024">
    <property type="entry name" value="ARM-type_fold"/>
</dbReference>
<dbReference type="InterPro" id="IPR011989">
    <property type="entry name" value="ARM-like"/>
</dbReference>
<evidence type="ECO:0000256" key="9">
    <source>
        <dbReference type="ARBA" id="ARBA00032199"/>
    </source>
</evidence>
<dbReference type="OrthoDB" id="26399at2759"/>
<dbReference type="Gene3D" id="1.25.10.10">
    <property type="entry name" value="Leucine-rich Repeat Variant"/>
    <property type="match status" value="1"/>
</dbReference>
<dbReference type="GO" id="GO:0071528">
    <property type="term" value="P:tRNA re-export from nucleus"/>
    <property type="evidence" value="ECO:0007669"/>
    <property type="project" value="UniProtKB-UniRule"/>
</dbReference>
<keyword evidence="4 10" id="KW-0963">Cytoplasm</keyword>
<gene>
    <name evidence="13" type="ORF">OXX778_LOCUS14691</name>
</gene>
<dbReference type="Pfam" id="PF19282">
    <property type="entry name" value="Exportin-T"/>
    <property type="match status" value="2"/>
</dbReference>
<keyword evidence="6 10" id="KW-0694">RNA-binding</keyword>